<keyword evidence="1" id="KW-1133">Transmembrane helix</keyword>
<feature type="transmembrane region" description="Helical" evidence="1">
    <location>
        <begin position="38"/>
        <end position="55"/>
    </location>
</feature>
<evidence type="ECO:0000313" key="2">
    <source>
        <dbReference type="EMBL" id="NDY93543.1"/>
    </source>
</evidence>
<name>A0A7C9TN64_9BURK</name>
<keyword evidence="1" id="KW-0472">Membrane</keyword>
<organism evidence="2 3">
    <name type="scientific">Ideonella livida</name>
    <dbReference type="NCBI Taxonomy" id="2707176"/>
    <lineage>
        <taxon>Bacteria</taxon>
        <taxon>Pseudomonadati</taxon>
        <taxon>Pseudomonadota</taxon>
        <taxon>Betaproteobacteria</taxon>
        <taxon>Burkholderiales</taxon>
        <taxon>Sphaerotilaceae</taxon>
        <taxon>Ideonella</taxon>
    </lineage>
</organism>
<gene>
    <name evidence="2" type="ORF">G3A44_20335</name>
</gene>
<dbReference type="Proteomes" id="UP000484255">
    <property type="component" value="Unassembled WGS sequence"/>
</dbReference>
<dbReference type="AlphaFoldDB" id="A0A7C9TN64"/>
<evidence type="ECO:0000256" key="1">
    <source>
        <dbReference type="SAM" id="Phobius"/>
    </source>
</evidence>
<accession>A0A7C9TN64</accession>
<dbReference type="EMBL" id="JAAGOH010000038">
    <property type="protein sequence ID" value="NDY93543.1"/>
    <property type="molecule type" value="Genomic_DNA"/>
</dbReference>
<evidence type="ECO:0000313" key="3">
    <source>
        <dbReference type="Proteomes" id="UP000484255"/>
    </source>
</evidence>
<sequence>MNAVTGTLSTPETGQARPVDERLKHVSLMAALIRRPELGAIGGLALVTLFFLSVADPSMFSAAGVMNFMAPAAQLGILAIGAALLMIGGEFDLSLGSMVAFAGLVFA</sequence>
<protein>
    <submittedName>
        <fullName evidence="2">ABC transporter permease</fullName>
    </submittedName>
</protein>
<feature type="non-terminal residue" evidence="2">
    <location>
        <position position="107"/>
    </location>
</feature>
<keyword evidence="3" id="KW-1185">Reference proteome</keyword>
<comment type="caution">
    <text evidence="2">The sequence shown here is derived from an EMBL/GenBank/DDBJ whole genome shotgun (WGS) entry which is preliminary data.</text>
</comment>
<proteinExistence type="predicted"/>
<feature type="transmembrane region" description="Helical" evidence="1">
    <location>
        <begin position="75"/>
        <end position="106"/>
    </location>
</feature>
<keyword evidence="1" id="KW-0812">Transmembrane</keyword>
<reference evidence="2 3" key="1">
    <citation type="submission" date="2020-02" db="EMBL/GenBank/DDBJ databases">
        <title>Ideonella bacterium strain TBM-1.</title>
        <authorList>
            <person name="Chen W.-M."/>
        </authorList>
    </citation>
    <scope>NUCLEOTIDE SEQUENCE [LARGE SCALE GENOMIC DNA]</scope>
    <source>
        <strain evidence="2 3">TBM-1</strain>
    </source>
</reference>